<dbReference type="Gene3D" id="3.40.710.10">
    <property type="entry name" value="DD-peptidase/beta-lactamase superfamily"/>
    <property type="match status" value="1"/>
</dbReference>
<dbReference type="SUPFAM" id="SSF56519">
    <property type="entry name" value="Penicillin binding protein dimerisation domain"/>
    <property type="match status" value="1"/>
</dbReference>
<organism evidence="8 9">
    <name type="scientific">Pseudosporangium ferrugineum</name>
    <dbReference type="NCBI Taxonomy" id="439699"/>
    <lineage>
        <taxon>Bacteria</taxon>
        <taxon>Bacillati</taxon>
        <taxon>Actinomycetota</taxon>
        <taxon>Actinomycetes</taxon>
        <taxon>Micromonosporales</taxon>
        <taxon>Micromonosporaceae</taxon>
        <taxon>Pseudosporangium</taxon>
    </lineage>
</organism>
<gene>
    <name evidence="8" type="ORF">CLV70_105251</name>
</gene>
<comment type="similarity">
    <text evidence="2">Belongs to the transpeptidase family.</text>
</comment>
<dbReference type="AlphaFoldDB" id="A0A2T0S9K4"/>
<comment type="caution">
    <text evidence="8">The sequence shown here is derived from an EMBL/GenBank/DDBJ whole genome shotgun (WGS) entry which is preliminary data.</text>
</comment>
<feature type="transmembrane region" description="Helical" evidence="5">
    <location>
        <begin position="228"/>
        <end position="249"/>
    </location>
</feature>
<evidence type="ECO:0000259" key="7">
    <source>
        <dbReference type="Pfam" id="PF03717"/>
    </source>
</evidence>
<evidence type="ECO:0000259" key="6">
    <source>
        <dbReference type="Pfam" id="PF00905"/>
    </source>
</evidence>
<keyword evidence="5" id="KW-1133">Transmembrane helix</keyword>
<feature type="domain" description="Penicillin-binding protein transpeptidase" evidence="6">
    <location>
        <begin position="470"/>
        <end position="775"/>
    </location>
</feature>
<feature type="region of interest" description="Disordered" evidence="4">
    <location>
        <begin position="492"/>
        <end position="514"/>
    </location>
</feature>
<feature type="region of interest" description="Disordered" evidence="4">
    <location>
        <begin position="1"/>
        <end position="218"/>
    </location>
</feature>
<feature type="compositionally biased region" description="Basic and acidic residues" evidence="4">
    <location>
        <begin position="81"/>
        <end position="141"/>
    </location>
</feature>
<dbReference type="PANTHER" id="PTHR30627:SF1">
    <property type="entry name" value="PEPTIDOGLYCAN D,D-TRANSPEPTIDASE FTSI"/>
    <property type="match status" value="1"/>
</dbReference>
<feature type="compositionally biased region" description="Basic and acidic residues" evidence="4">
    <location>
        <begin position="1"/>
        <end position="17"/>
    </location>
</feature>
<evidence type="ECO:0000256" key="1">
    <source>
        <dbReference type="ARBA" id="ARBA00004370"/>
    </source>
</evidence>
<dbReference type="SUPFAM" id="SSF56601">
    <property type="entry name" value="beta-lactamase/transpeptidase-like"/>
    <property type="match status" value="1"/>
</dbReference>
<feature type="compositionally biased region" description="Basic and acidic residues" evidence="4">
    <location>
        <begin position="494"/>
        <end position="506"/>
    </location>
</feature>
<sequence>MTPRSDETPRRGREPRRGASSQDQPGGEDERARGFGGIGDARAYTPRGRTVREGDQRTRSPRSGRTTDPFRPALQVLDGGRPARDRRRDADEEPPPQRRAKDRDEEPKGRGRGTDTRDTRREAPERDRQARTGRAGSERGRIQAGRAEPTRATAGAGRNRATANPRRAGSGRTESVRSGRDRRVAASPEPRRTARPGAAPPRPAGRRPAPAVPAEPPKLANSTRRLRLGTVLALTLFMIIGVRLVVLQVSDSPASAQSLLKQRQSRLTEIVLPAPRGSILDRSGAVLAHSVEARHVYADPELVKDPTGTAAKLFPLLGVPQSTLVQLMAKKKRPGGGASRFEYLARGLDVAEADRIRKMNLPGIGTGRDERRDVPGADLAANLIGFTGEDHTGLEGLEARYDELLRGTDGEKVYEIGRGDLAKEIPGGYHRETKAAPGSSLQLTIDSDLQFEVQRYLGEYMEKVHATVAGAVVLDVQTGEVLAQASYPPYNAQKPRDFEPRQREDAVSSVISDPGSTHKAFTIGAALQEGVITKDTEIVVGRGLRLGGASFTDGHPFPNGTKLTIPQVLAYSSNVGTIRIGQKLGKEKLYEYQQKFGLGRPTNEGMPGEAPGRLLSPDEWSGSAWGSVPIGHSVDATLLQMAAGYAAIANDGTYVQPHLIKATISGRDGTVTPAAPPETHEVLSPQVARDLREMMEAVVDAKGATGTKAKVDGYRVSGKTGTGKMLVDGQYTSHNAGSFIGMAPAEKPRFVIGVFADVPNGTGGDVAAPAFSKMMASALLHYRVPPSGTKPPTFAWKD</sequence>
<dbReference type="GO" id="GO:0008658">
    <property type="term" value="F:penicillin binding"/>
    <property type="evidence" value="ECO:0007669"/>
    <property type="project" value="InterPro"/>
</dbReference>
<comment type="subcellular location">
    <subcellularLocation>
        <location evidence="1">Membrane</location>
    </subcellularLocation>
</comment>
<reference evidence="8 9" key="1">
    <citation type="submission" date="2018-03" db="EMBL/GenBank/DDBJ databases">
        <title>Genomic Encyclopedia of Archaeal and Bacterial Type Strains, Phase II (KMG-II): from individual species to whole genera.</title>
        <authorList>
            <person name="Goeker M."/>
        </authorList>
    </citation>
    <scope>NUCLEOTIDE SEQUENCE [LARGE SCALE GENOMIC DNA]</scope>
    <source>
        <strain evidence="8 9">DSM 45348</strain>
    </source>
</reference>
<evidence type="ECO:0000256" key="4">
    <source>
        <dbReference type="SAM" id="MobiDB-lite"/>
    </source>
</evidence>
<protein>
    <submittedName>
        <fullName evidence="8">Peptidoglycan synthetase FtsI</fullName>
    </submittedName>
</protein>
<keyword evidence="5" id="KW-0812">Transmembrane</keyword>
<evidence type="ECO:0000256" key="3">
    <source>
        <dbReference type="ARBA" id="ARBA00023136"/>
    </source>
</evidence>
<dbReference type="Gene3D" id="3.90.1310.10">
    <property type="entry name" value="Penicillin-binding protein 2a (Domain 2)"/>
    <property type="match status" value="1"/>
</dbReference>
<dbReference type="OrthoDB" id="9789078at2"/>
<keyword evidence="9" id="KW-1185">Reference proteome</keyword>
<dbReference type="PANTHER" id="PTHR30627">
    <property type="entry name" value="PEPTIDOGLYCAN D,D-TRANSPEPTIDASE"/>
    <property type="match status" value="1"/>
</dbReference>
<feature type="domain" description="Penicillin-binding protein dimerisation" evidence="7">
    <location>
        <begin position="272"/>
        <end position="417"/>
    </location>
</feature>
<feature type="compositionally biased region" description="Low complexity" evidence="4">
    <location>
        <begin position="150"/>
        <end position="168"/>
    </location>
</feature>
<evidence type="ECO:0000313" key="9">
    <source>
        <dbReference type="Proteomes" id="UP000239209"/>
    </source>
</evidence>
<keyword evidence="3 5" id="KW-0472">Membrane</keyword>
<dbReference type="InterPro" id="IPR012338">
    <property type="entry name" value="Beta-lactam/transpept-like"/>
</dbReference>
<evidence type="ECO:0000256" key="2">
    <source>
        <dbReference type="ARBA" id="ARBA00007171"/>
    </source>
</evidence>
<feature type="compositionally biased region" description="Basic and acidic residues" evidence="4">
    <location>
        <begin position="174"/>
        <end position="192"/>
    </location>
</feature>
<dbReference type="InterPro" id="IPR001460">
    <property type="entry name" value="PCN-bd_Tpept"/>
</dbReference>
<dbReference type="Pfam" id="PF00905">
    <property type="entry name" value="Transpeptidase"/>
    <property type="match status" value="1"/>
</dbReference>
<dbReference type="GO" id="GO:0005886">
    <property type="term" value="C:plasma membrane"/>
    <property type="evidence" value="ECO:0007669"/>
    <property type="project" value="TreeGrafter"/>
</dbReference>
<dbReference type="Pfam" id="PF03717">
    <property type="entry name" value="PBP_dimer"/>
    <property type="match status" value="1"/>
</dbReference>
<evidence type="ECO:0000313" key="8">
    <source>
        <dbReference type="EMBL" id="PRY30082.1"/>
    </source>
</evidence>
<proteinExistence type="inferred from homology"/>
<dbReference type="EMBL" id="PVZG01000005">
    <property type="protein sequence ID" value="PRY30082.1"/>
    <property type="molecule type" value="Genomic_DNA"/>
</dbReference>
<dbReference type="InterPro" id="IPR050515">
    <property type="entry name" value="Beta-lactam/transpept"/>
</dbReference>
<dbReference type="InterPro" id="IPR036138">
    <property type="entry name" value="PBP_dimer_sf"/>
</dbReference>
<dbReference type="Gene3D" id="3.30.450.330">
    <property type="match status" value="1"/>
</dbReference>
<dbReference type="GO" id="GO:0071555">
    <property type="term" value="P:cell wall organization"/>
    <property type="evidence" value="ECO:0007669"/>
    <property type="project" value="TreeGrafter"/>
</dbReference>
<name>A0A2T0S9K4_9ACTN</name>
<accession>A0A2T0S9K4</accession>
<evidence type="ECO:0000256" key="5">
    <source>
        <dbReference type="SAM" id="Phobius"/>
    </source>
</evidence>
<dbReference type="Proteomes" id="UP000239209">
    <property type="component" value="Unassembled WGS sequence"/>
</dbReference>
<dbReference type="InterPro" id="IPR005311">
    <property type="entry name" value="PBP_dimer"/>
</dbReference>